<keyword evidence="7 10" id="KW-0283">Flagellar rotation</keyword>
<evidence type="ECO:0000256" key="2">
    <source>
        <dbReference type="ARBA" id="ARBA00004162"/>
    </source>
</evidence>
<evidence type="ECO:0000313" key="11">
    <source>
        <dbReference type="EMBL" id="PSU47173.1"/>
    </source>
</evidence>
<keyword evidence="12" id="KW-1185">Reference proteome</keyword>
<protein>
    <recommendedName>
        <fullName evidence="10">Flagellar protein FliL</fullName>
    </recommendedName>
</protein>
<keyword evidence="4" id="KW-1003">Cell membrane</keyword>
<organism evidence="11 12">
    <name type="scientific">Photobacterium frigidiphilum</name>
    <dbReference type="NCBI Taxonomy" id="264736"/>
    <lineage>
        <taxon>Bacteria</taxon>
        <taxon>Pseudomonadati</taxon>
        <taxon>Pseudomonadota</taxon>
        <taxon>Gammaproteobacteria</taxon>
        <taxon>Vibrionales</taxon>
        <taxon>Vibrionaceae</taxon>
        <taxon>Photobacterium</taxon>
    </lineage>
</organism>
<keyword evidence="11" id="KW-0969">Cilium</keyword>
<comment type="caution">
    <text evidence="11">The sequence shown here is derived from an EMBL/GenBank/DDBJ whole genome shotgun (WGS) entry which is preliminary data.</text>
</comment>
<evidence type="ECO:0000256" key="9">
    <source>
        <dbReference type="ARBA" id="ARBA00023136"/>
    </source>
</evidence>
<dbReference type="Pfam" id="PF03748">
    <property type="entry name" value="FliL"/>
    <property type="match status" value="1"/>
</dbReference>
<evidence type="ECO:0000256" key="8">
    <source>
        <dbReference type="ARBA" id="ARBA00022989"/>
    </source>
</evidence>
<keyword evidence="11" id="KW-0282">Flagellum</keyword>
<accession>A0A2T3JE34</accession>
<keyword evidence="8 10" id="KW-1133">Transmembrane helix</keyword>
<dbReference type="EMBL" id="PYMJ01000016">
    <property type="protein sequence ID" value="PSU47173.1"/>
    <property type="molecule type" value="Genomic_DNA"/>
</dbReference>
<comment type="similarity">
    <text evidence="3 10">Belongs to the FliL family.</text>
</comment>
<keyword evidence="10" id="KW-0997">Cell inner membrane</keyword>
<keyword evidence="9 10" id="KW-0472">Membrane</keyword>
<evidence type="ECO:0000256" key="5">
    <source>
        <dbReference type="ARBA" id="ARBA00022500"/>
    </source>
</evidence>
<dbReference type="PANTHER" id="PTHR35091">
    <property type="entry name" value="FLAGELLAR PROTEIN FLIL"/>
    <property type="match status" value="1"/>
</dbReference>
<gene>
    <name evidence="11" type="ORF">C9J12_15695</name>
</gene>
<dbReference type="GO" id="GO:0006935">
    <property type="term" value="P:chemotaxis"/>
    <property type="evidence" value="ECO:0007669"/>
    <property type="project" value="UniProtKB-KW"/>
</dbReference>
<evidence type="ECO:0000313" key="12">
    <source>
        <dbReference type="Proteomes" id="UP000240987"/>
    </source>
</evidence>
<dbReference type="Proteomes" id="UP000240987">
    <property type="component" value="Unassembled WGS sequence"/>
</dbReference>
<dbReference type="GO" id="GO:0071978">
    <property type="term" value="P:bacterial-type flagellum-dependent swarming motility"/>
    <property type="evidence" value="ECO:0007669"/>
    <property type="project" value="TreeGrafter"/>
</dbReference>
<feature type="transmembrane region" description="Helical" evidence="10">
    <location>
        <begin position="16"/>
        <end position="36"/>
    </location>
</feature>
<dbReference type="OrthoDB" id="5815057at2"/>
<dbReference type="GO" id="GO:0009425">
    <property type="term" value="C:bacterial-type flagellum basal body"/>
    <property type="evidence" value="ECO:0007669"/>
    <property type="project" value="InterPro"/>
</dbReference>
<comment type="subcellular location">
    <subcellularLocation>
        <location evidence="10">Cell inner membrane</location>
    </subcellularLocation>
    <subcellularLocation>
        <location evidence="2">Cell membrane</location>
        <topology evidence="2">Single-pass membrane protein</topology>
    </subcellularLocation>
</comment>
<keyword evidence="6 10" id="KW-0812">Transmembrane</keyword>
<comment type="function">
    <text evidence="1 10">Controls the rotational direction of flagella during chemotaxis.</text>
</comment>
<sequence length="164" mass="18513">MADEAKQENKSKKIPLIIAAVVLVIALAGAGGWWYFQQQAKSMVMAVDVEPQVPVAARVKKPVFLELKKFVVSVPGDDRLHYLMMEMSVMSYNQDELDKLQDFLPVIRNAVITLLSKQHYNDLTQLGVMEPLQIALRDKLRRVMNDMASSNGIDQVLITKMVIQ</sequence>
<dbReference type="PANTHER" id="PTHR35091:SF2">
    <property type="entry name" value="FLAGELLAR PROTEIN FLIL"/>
    <property type="match status" value="1"/>
</dbReference>
<name>A0A2T3JE34_9GAMM</name>
<keyword evidence="5 10" id="KW-0145">Chemotaxis</keyword>
<dbReference type="RefSeq" id="WP_107243581.1">
    <property type="nucleotide sequence ID" value="NZ_PYMJ01000016.1"/>
</dbReference>
<evidence type="ECO:0000256" key="10">
    <source>
        <dbReference type="RuleBase" id="RU364125"/>
    </source>
</evidence>
<evidence type="ECO:0000256" key="1">
    <source>
        <dbReference type="ARBA" id="ARBA00002254"/>
    </source>
</evidence>
<evidence type="ECO:0000256" key="4">
    <source>
        <dbReference type="ARBA" id="ARBA00022475"/>
    </source>
</evidence>
<evidence type="ECO:0000256" key="7">
    <source>
        <dbReference type="ARBA" id="ARBA00022779"/>
    </source>
</evidence>
<evidence type="ECO:0000256" key="3">
    <source>
        <dbReference type="ARBA" id="ARBA00008281"/>
    </source>
</evidence>
<dbReference type="AlphaFoldDB" id="A0A2T3JE34"/>
<dbReference type="InterPro" id="IPR005503">
    <property type="entry name" value="FliL"/>
</dbReference>
<reference evidence="11 12" key="1">
    <citation type="submission" date="2018-01" db="EMBL/GenBank/DDBJ databases">
        <title>Whole genome sequencing of Histamine producing bacteria.</title>
        <authorList>
            <person name="Butler K."/>
        </authorList>
    </citation>
    <scope>NUCLEOTIDE SEQUENCE [LARGE SCALE GENOMIC DNA]</scope>
    <source>
        <strain evidence="11 12">JCM 12947</strain>
    </source>
</reference>
<dbReference type="GO" id="GO:0005886">
    <property type="term" value="C:plasma membrane"/>
    <property type="evidence" value="ECO:0007669"/>
    <property type="project" value="UniProtKB-SubCell"/>
</dbReference>
<proteinExistence type="inferred from homology"/>
<keyword evidence="11" id="KW-0966">Cell projection</keyword>
<evidence type="ECO:0000256" key="6">
    <source>
        <dbReference type="ARBA" id="ARBA00022692"/>
    </source>
</evidence>